<dbReference type="EMBL" id="BKCJ010006044">
    <property type="protein sequence ID" value="GEU70038.1"/>
    <property type="molecule type" value="Genomic_DNA"/>
</dbReference>
<evidence type="ECO:0000256" key="1">
    <source>
        <dbReference type="SAM" id="MobiDB-lite"/>
    </source>
</evidence>
<dbReference type="AlphaFoldDB" id="A0A6L2M7X1"/>
<name>A0A6L2M7X1_TANCI</name>
<gene>
    <name evidence="2" type="ORF">Tci_042016</name>
</gene>
<organism evidence="2">
    <name type="scientific">Tanacetum cinerariifolium</name>
    <name type="common">Dalmatian daisy</name>
    <name type="synonym">Chrysanthemum cinerariifolium</name>
    <dbReference type="NCBI Taxonomy" id="118510"/>
    <lineage>
        <taxon>Eukaryota</taxon>
        <taxon>Viridiplantae</taxon>
        <taxon>Streptophyta</taxon>
        <taxon>Embryophyta</taxon>
        <taxon>Tracheophyta</taxon>
        <taxon>Spermatophyta</taxon>
        <taxon>Magnoliopsida</taxon>
        <taxon>eudicotyledons</taxon>
        <taxon>Gunneridae</taxon>
        <taxon>Pentapetalae</taxon>
        <taxon>asterids</taxon>
        <taxon>campanulids</taxon>
        <taxon>Asterales</taxon>
        <taxon>Asteraceae</taxon>
        <taxon>Asteroideae</taxon>
        <taxon>Anthemideae</taxon>
        <taxon>Anthemidinae</taxon>
        <taxon>Tanacetum</taxon>
    </lineage>
</organism>
<feature type="compositionally biased region" description="Basic and acidic residues" evidence="1">
    <location>
        <begin position="1"/>
        <end position="21"/>
    </location>
</feature>
<feature type="region of interest" description="Disordered" evidence="1">
    <location>
        <begin position="1"/>
        <end position="22"/>
    </location>
</feature>
<reference evidence="2" key="1">
    <citation type="journal article" date="2019" name="Sci. Rep.">
        <title>Draft genome of Tanacetum cinerariifolium, the natural source of mosquito coil.</title>
        <authorList>
            <person name="Yamashiro T."/>
            <person name="Shiraishi A."/>
            <person name="Satake H."/>
            <person name="Nakayama K."/>
        </authorList>
    </citation>
    <scope>NUCLEOTIDE SEQUENCE</scope>
</reference>
<comment type="caution">
    <text evidence="2">The sequence shown here is derived from an EMBL/GenBank/DDBJ whole genome shotgun (WGS) entry which is preliminary data.</text>
</comment>
<proteinExistence type="predicted"/>
<protein>
    <submittedName>
        <fullName evidence="2">Uncharacterized protein</fullName>
    </submittedName>
</protein>
<accession>A0A6L2M7X1</accession>
<sequence length="68" mass="7923">MQELREDTFSGNKNDDGHDNGAKYCVGPLGYYTRIDNRSAFGEKRLSLEDRTNKHLEESIQRRAEMEE</sequence>
<evidence type="ECO:0000313" key="2">
    <source>
        <dbReference type="EMBL" id="GEU70038.1"/>
    </source>
</evidence>